<reference evidence="3 4" key="1">
    <citation type="journal article" date="2018" name="MBio">
        <title>Comparative Genomics Reveals the Core Gene Toolbox for the Fungus-Insect Symbiosis.</title>
        <authorList>
            <person name="Wang Y."/>
            <person name="Stata M."/>
            <person name="Wang W."/>
            <person name="Stajich J.E."/>
            <person name="White M.M."/>
            <person name="Moncalvo J.M."/>
        </authorList>
    </citation>
    <scope>NUCLEOTIDE SEQUENCE [LARGE SCALE GENOMIC DNA]</scope>
    <source>
        <strain evidence="3 4">SC-DP-2</strain>
    </source>
</reference>
<feature type="transmembrane region" description="Helical" evidence="2">
    <location>
        <begin position="82"/>
        <end position="101"/>
    </location>
</feature>
<keyword evidence="4" id="KW-1185">Reference proteome</keyword>
<keyword evidence="2" id="KW-0472">Membrane</keyword>
<comment type="caution">
    <text evidence="3">The sequence shown here is derived from an EMBL/GenBank/DDBJ whole genome shotgun (WGS) entry which is preliminary data.</text>
</comment>
<dbReference type="EMBL" id="MBFS01001288">
    <property type="protein sequence ID" value="PVV01205.1"/>
    <property type="molecule type" value="Genomic_DNA"/>
</dbReference>
<gene>
    <name evidence="3" type="ORF">BB560_004389</name>
</gene>
<feature type="compositionally biased region" description="Basic and acidic residues" evidence="1">
    <location>
        <begin position="118"/>
        <end position="129"/>
    </location>
</feature>
<feature type="compositionally biased region" description="Low complexity" evidence="1">
    <location>
        <begin position="136"/>
        <end position="155"/>
    </location>
</feature>
<name>A0A2T9Z9I2_9FUNG</name>
<dbReference type="AlphaFoldDB" id="A0A2T9Z9I2"/>
<accession>A0A2T9Z9I2</accession>
<feature type="transmembrane region" description="Helical" evidence="2">
    <location>
        <begin position="41"/>
        <end position="62"/>
    </location>
</feature>
<keyword evidence="2" id="KW-1133">Transmembrane helix</keyword>
<proteinExistence type="predicted"/>
<evidence type="ECO:0000313" key="3">
    <source>
        <dbReference type="EMBL" id="PVV01205.1"/>
    </source>
</evidence>
<evidence type="ECO:0000256" key="1">
    <source>
        <dbReference type="SAM" id="MobiDB-lite"/>
    </source>
</evidence>
<feature type="region of interest" description="Disordered" evidence="1">
    <location>
        <begin position="118"/>
        <end position="155"/>
    </location>
</feature>
<evidence type="ECO:0000313" key="4">
    <source>
        <dbReference type="Proteomes" id="UP000245609"/>
    </source>
</evidence>
<organism evidence="3 4">
    <name type="scientific">Smittium megazygosporum</name>
    <dbReference type="NCBI Taxonomy" id="133381"/>
    <lineage>
        <taxon>Eukaryota</taxon>
        <taxon>Fungi</taxon>
        <taxon>Fungi incertae sedis</taxon>
        <taxon>Zoopagomycota</taxon>
        <taxon>Kickxellomycotina</taxon>
        <taxon>Harpellomycetes</taxon>
        <taxon>Harpellales</taxon>
        <taxon>Legeriomycetaceae</taxon>
        <taxon>Smittium</taxon>
    </lineage>
</organism>
<keyword evidence="2" id="KW-0812">Transmembrane</keyword>
<sequence>MSQLKRILALARNRVSPASGHPSSTSPLLVFQSRAEKYLKIAKFGSIYTSAITSSLTAVFSYGAKFDIPIVVSTISELNIPIASLAFAALASLSSSAFLILGMRSYVVKVLLERTSIPEHDSNQSKDSPDLDQNDSSKSMNNPHSSSENSSENKNLNTALKSQKLPSFNSVYYSKLKKLKSQDYVAPNTDFAGTSFEESEYTIKLGPYTINGVKQYILLSKNSIISLYTLSWTGLSYVQTKAALADIRINPRRGFFNNWSVILKTAESSSESDSSQKKTKREFTVLSQISSNKQERDLMSQIASIISLNDTVTDKRDNL</sequence>
<protein>
    <submittedName>
        <fullName evidence="3">Uncharacterized protein</fullName>
    </submittedName>
</protein>
<dbReference type="Proteomes" id="UP000245609">
    <property type="component" value="Unassembled WGS sequence"/>
</dbReference>
<evidence type="ECO:0000256" key="2">
    <source>
        <dbReference type="SAM" id="Phobius"/>
    </source>
</evidence>